<name>A0A6J4U3P7_9ACTN</name>
<feature type="region of interest" description="Disordered" evidence="1">
    <location>
        <begin position="1"/>
        <end position="371"/>
    </location>
</feature>
<feature type="compositionally biased region" description="Basic and acidic residues" evidence="1">
    <location>
        <begin position="243"/>
        <end position="253"/>
    </location>
</feature>
<reference evidence="2" key="1">
    <citation type="submission" date="2020-02" db="EMBL/GenBank/DDBJ databases">
        <authorList>
            <person name="Meier V. D."/>
        </authorList>
    </citation>
    <scope>NUCLEOTIDE SEQUENCE</scope>
    <source>
        <strain evidence="2">AVDCRST_MAG85</strain>
    </source>
</reference>
<feature type="compositionally biased region" description="Basic residues" evidence="1">
    <location>
        <begin position="128"/>
        <end position="143"/>
    </location>
</feature>
<feature type="non-terminal residue" evidence="2">
    <location>
        <position position="430"/>
    </location>
</feature>
<feature type="compositionally biased region" description="Basic residues" evidence="1">
    <location>
        <begin position="228"/>
        <end position="242"/>
    </location>
</feature>
<organism evidence="2">
    <name type="scientific">uncultured Solirubrobacteraceae bacterium</name>
    <dbReference type="NCBI Taxonomy" id="1162706"/>
    <lineage>
        <taxon>Bacteria</taxon>
        <taxon>Bacillati</taxon>
        <taxon>Actinomycetota</taxon>
        <taxon>Thermoleophilia</taxon>
        <taxon>Solirubrobacterales</taxon>
        <taxon>Solirubrobacteraceae</taxon>
        <taxon>environmental samples</taxon>
    </lineage>
</organism>
<dbReference type="AlphaFoldDB" id="A0A6J4U3P7"/>
<sequence length="430" mass="48183">GRDRSAPAADPLRHREPARGRAPGAGVPRGPARGRGVRGDADRAHRSAPEPRRAPARPRRRAGAVPALARRHGAGDAVGVDARPVVGRRGRRLHLGPGRARHEVADRGRGRRRDQPRRVGLEAGTGRPARRRGRRRGDRRRGGRGVDLRAPPRPRALRLPAQRGRRRGPAVRRPALLRRLHRREGRLPVQALHRRRRGARLDPEDRRQRAAEGRAPAAGVRRHDAGVRSHRRPARAARRPRPRPAERRSERRAHAPAGEGPGPRDPRRADARRDVRADEDPRVGQDQRAPVAGRHRRRLPRPAGPRRGARAPAHRGGARRRRVPLRVLRAGRGQRVAGRLAAHGRHQGLGRAHRARGRGRPDDPPGLHRLADVPKRLPRLRGLRLLPPLDDDRARGGAAHPQRRRADPGGRPRPRDRLLHVRHEEHPWRV</sequence>
<feature type="non-terminal residue" evidence="2">
    <location>
        <position position="1"/>
    </location>
</feature>
<feature type="compositionally biased region" description="Basic and acidic residues" evidence="1">
    <location>
        <begin position="262"/>
        <end position="285"/>
    </location>
</feature>
<proteinExistence type="predicted"/>
<feature type="compositionally biased region" description="Low complexity" evidence="1">
    <location>
        <begin position="75"/>
        <end position="85"/>
    </location>
</feature>
<feature type="region of interest" description="Disordered" evidence="1">
    <location>
        <begin position="383"/>
        <end position="430"/>
    </location>
</feature>
<protein>
    <submittedName>
        <fullName evidence="2">Peptidase M20</fullName>
    </submittedName>
</protein>
<feature type="compositionally biased region" description="Basic and acidic residues" evidence="1">
    <location>
        <begin position="199"/>
        <end position="212"/>
    </location>
</feature>
<feature type="compositionally biased region" description="Low complexity" evidence="1">
    <location>
        <begin position="20"/>
        <end position="31"/>
    </location>
</feature>
<feature type="compositionally biased region" description="Basic and acidic residues" evidence="1">
    <location>
        <begin position="1"/>
        <end position="19"/>
    </location>
</feature>
<gene>
    <name evidence="2" type="ORF">AVDCRST_MAG85-4307</name>
</gene>
<feature type="compositionally biased region" description="Basic and acidic residues" evidence="1">
    <location>
        <begin position="404"/>
        <end position="430"/>
    </location>
</feature>
<evidence type="ECO:0000256" key="1">
    <source>
        <dbReference type="SAM" id="MobiDB-lite"/>
    </source>
</evidence>
<feature type="compositionally biased region" description="Basic residues" evidence="1">
    <location>
        <begin position="307"/>
        <end position="324"/>
    </location>
</feature>
<evidence type="ECO:0000313" key="2">
    <source>
        <dbReference type="EMBL" id="CAA9537907.1"/>
    </source>
</evidence>
<feature type="compositionally biased region" description="Basic and acidic residues" evidence="1">
    <location>
        <begin position="37"/>
        <end position="53"/>
    </location>
</feature>
<feature type="compositionally biased region" description="Basic residues" evidence="1">
    <location>
        <begin position="163"/>
        <end position="184"/>
    </location>
</feature>
<feature type="compositionally biased region" description="Basic and acidic residues" evidence="1">
    <location>
        <begin position="359"/>
        <end position="371"/>
    </location>
</feature>
<accession>A0A6J4U3P7</accession>
<dbReference type="EMBL" id="CADCVT010000489">
    <property type="protein sequence ID" value="CAA9537907.1"/>
    <property type="molecule type" value="Genomic_DNA"/>
</dbReference>
<feature type="compositionally biased region" description="Basic residues" evidence="1">
    <location>
        <begin position="342"/>
        <end position="358"/>
    </location>
</feature>